<dbReference type="GO" id="GO:0009055">
    <property type="term" value="F:electron transfer activity"/>
    <property type="evidence" value="ECO:0007669"/>
    <property type="project" value="InterPro"/>
</dbReference>
<gene>
    <name evidence="14" type="primary">frdB2</name>
    <name evidence="14" type="ordered locus">aq_655</name>
</gene>
<dbReference type="InterPro" id="IPR017896">
    <property type="entry name" value="4Fe4S_Fe-S-bd"/>
</dbReference>
<dbReference type="OrthoDB" id="9804391at2"/>
<evidence type="ECO:0000256" key="10">
    <source>
        <dbReference type="ARBA" id="ARBA00023291"/>
    </source>
</evidence>
<dbReference type="PANTHER" id="PTHR11921:SF29">
    <property type="entry name" value="SUCCINATE DEHYDROGENASE [UBIQUINONE] IRON-SULFUR SUBUNIT, MITOCHONDRIAL"/>
    <property type="match status" value="1"/>
</dbReference>
<keyword evidence="8 11" id="KW-0408">Iron</keyword>
<dbReference type="InterPro" id="IPR017900">
    <property type="entry name" value="4Fe4S_Fe_S_CS"/>
</dbReference>
<dbReference type="GO" id="GO:0006099">
    <property type="term" value="P:tricarboxylic acid cycle"/>
    <property type="evidence" value="ECO:0007669"/>
    <property type="project" value="UniProtKB-KW"/>
</dbReference>
<proteinExistence type="inferred from homology"/>
<evidence type="ECO:0000256" key="1">
    <source>
        <dbReference type="ARBA" id="ARBA00004894"/>
    </source>
</evidence>
<dbReference type="AlphaFoldDB" id="O66892"/>
<accession>O66892</accession>
<dbReference type="Proteomes" id="UP000000798">
    <property type="component" value="Chromosome"/>
</dbReference>
<evidence type="ECO:0000256" key="7">
    <source>
        <dbReference type="ARBA" id="ARBA00023002"/>
    </source>
</evidence>
<dbReference type="PANTHER" id="PTHR11921">
    <property type="entry name" value="SUCCINATE DEHYDROGENASE IRON-SULFUR PROTEIN"/>
    <property type="match status" value="1"/>
</dbReference>
<dbReference type="InterPro" id="IPR025192">
    <property type="entry name" value="Succ_DH/fum_Rdtase_N"/>
</dbReference>
<dbReference type="InterPro" id="IPR009051">
    <property type="entry name" value="Helical_ferredxn"/>
</dbReference>
<feature type="domain" description="4Fe-4S ferredoxin-type" evidence="13">
    <location>
        <begin position="117"/>
        <end position="148"/>
    </location>
</feature>
<dbReference type="EC" id="1.3.5.1" evidence="11"/>
<dbReference type="GO" id="GO:0046872">
    <property type="term" value="F:metal ion binding"/>
    <property type="evidence" value="ECO:0007669"/>
    <property type="project" value="UniProtKB-KW"/>
</dbReference>
<dbReference type="NCBIfam" id="TIGR00384">
    <property type="entry name" value="dhsB"/>
    <property type="match status" value="1"/>
</dbReference>
<dbReference type="Pfam" id="PF13085">
    <property type="entry name" value="Fer2_3"/>
    <property type="match status" value="1"/>
</dbReference>
<dbReference type="PROSITE" id="PS51379">
    <property type="entry name" value="4FE4S_FER_2"/>
    <property type="match status" value="2"/>
</dbReference>
<feature type="domain" description="2Fe-2S ferredoxin-type" evidence="12">
    <location>
        <begin position="1"/>
        <end position="83"/>
    </location>
</feature>
<dbReference type="FunCoup" id="O66892">
    <property type="interactions" value="383"/>
</dbReference>
<dbReference type="GO" id="GO:0009060">
    <property type="term" value="P:aerobic respiration"/>
    <property type="evidence" value="ECO:0000318"/>
    <property type="project" value="GO_Central"/>
</dbReference>
<evidence type="ECO:0000256" key="8">
    <source>
        <dbReference type="ARBA" id="ARBA00023004"/>
    </source>
</evidence>
<dbReference type="GO" id="GO:0051538">
    <property type="term" value="F:3 iron, 4 sulfur cluster binding"/>
    <property type="evidence" value="ECO:0007669"/>
    <property type="project" value="UniProtKB-KW"/>
</dbReference>
<evidence type="ECO:0000259" key="12">
    <source>
        <dbReference type="PROSITE" id="PS51085"/>
    </source>
</evidence>
<evidence type="ECO:0000256" key="5">
    <source>
        <dbReference type="ARBA" id="ARBA00022714"/>
    </source>
</evidence>
<evidence type="ECO:0000256" key="4">
    <source>
        <dbReference type="ARBA" id="ARBA00022532"/>
    </source>
</evidence>
<dbReference type="GO" id="GO:0051537">
    <property type="term" value="F:2 iron, 2 sulfur cluster binding"/>
    <property type="evidence" value="ECO:0007669"/>
    <property type="project" value="UniProtKB-KW"/>
</dbReference>
<evidence type="ECO:0000256" key="2">
    <source>
        <dbReference type="ARBA" id="ARBA00009433"/>
    </source>
</evidence>
<evidence type="ECO:0000256" key="3">
    <source>
        <dbReference type="ARBA" id="ARBA00022485"/>
    </source>
</evidence>
<dbReference type="SUPFAM" id="SSF46548">
    <property type="entry name" value="alpha-helical ferredoxin"/>
    <property type="match status" value="1"/>
</dbReference>
<dbReference type="STRING" id="224324.aq_655"/>
<dbReference type="Pfam" id="PF13183">
    <property type="entry name" value="Fer4_8"/>
    <property type="match status" value="1"/>
</dbReference>
<comment type="pathway">
    <text evidence="1">Carbohydrate metabolism; tricarboxylic acid cycle; fumarate from succinate (bacterial route): step 1/1.</text>
</comment>
<dbReference type="PROSITE" id="PS51085">
    <property type="entry name" value="2FE2S_FER_2"/>
    <property type="match status" value="1"/>
</dbReference>
<dbReference type="Gene3D" id="1.10.1060.10">
    <property type="entry name" value="Alpha-helical ferredoxin"/>
    <property type="match status" value="1"/>
</dbReference>
<dbReference type="SUPFAM" id="SSF54292">
    <property type="entry name" value="2Fe-2S ferredoxin-like"/>
    <property type="match status" value="1"/>
</dbReference>
<dbReference type="HOGENOM" id="CLU_044838_3_1_0"/>
<dbReference type="RefSeq" id="WP_010880390.1">
    <property type="nucleotide sequence ID" value="NC_000918.1"/>
</dbReference>
<comment type="cofactor">
    <cofactor evidence="11">
        <name>[2Fe-2S] cluster</name>
        <dbReference type="ChEBI" id="CHEBI:190135"/>
    </cofactor>
    <text evidence="11">Binds 1 [2Fe-2S] cluster.</text>
</comment>
<evidence type="ECO:0000313" key="15">
    <source>
        <dbReference type="Proteomes" id="UP000000798"/>
    </source>
</evidence>
<name>O66892_AQUAE</name>
<dbReference type="Gene3D" id="3.10.20.30">
    <property type="match status" value="1"/>
</dbReference>
<dbReference type="InterPro" id="IPR006058">
    <property type="entry name" value="2Fe2S_fd_BS"/>
</dbReference>
<dbReference type="GO" id="GO:0051539">
    <property type="term" value="F:4 iron, 4 sulfur cluster binding"/>
    <property type="evidence" value="ECO:0007669"/>
    <property type="project" value="UniProtKB-KW"/>
</dbReference>
<dbReference type="GO" id="GO:0008177">
    <property type="term" value="F:succinate dehydrogenase (quinone) activity"/>
    <property type="evidence" value="ECO:0007669"/>
    <property type="project" value="UniProtKB-EC"/>
</dbReference>
<dbReference type="PIR" id="H70357">
    <property type="entry name" value="H70357"/>
</dbReference>
<keyword evidence="7" id="KW-0560">Oxidoreductase</keyword>
<dbReference type="InterPro" id="IPR036010">
    <property type="entry name" value="2Fe-2S_ferredoxin-like_sf"/>
</dbReference>
<organism evidence="14 15">
    <name type="scientific">Aquifex aeolicus (strain VF5)</name>
    <dbReference type="NCBI Taxonomy" id="224324"/>
    <lineage>
        <taxon>Bacteria</taxon>
        <taxon>Pseudomonadati</taxon>
        <taxon>Aquificota</taxon>
        <taxon>Aquificia</taxon>
        <taxon>Aquificales</taxon>
        <taxon>Aquificaceae</taxon>
        <taxon>Aquifex</taxon>
    </lineage>
</organism>
<evidence type="ECO:0000313" key="14">
    <source>
        <dbReference type="EMBL" id="AAC06846.1"/>
    </source>
</evidence>
<dbReference type="PATRIC" id="fig|224324.8.peg.533"/>
<keyword evidence="6 11" id="KW-0479">Metal-binding</keyword>
<sequence length="230" mass="26285">MKVKIKRYSDGDFRWEEYEVDGEGKTVLEILQNIKEIDPTLSFRAMCRAGICGTCVVKVNGEHKLACNTRVYDDITLEPVDVAPPIKDLVVEHEFIYEKLKKGRVWFEPLPTNIPLKPDELKNTEKSWDCILCGICNYVCPAIQADKNFGLPSTFTKAYGVVFDKRNKKGLDKLKDLVPLNIQSCTHCKNCTFSCPKDCNPELLIKILENNMVQRGLIQRKEQDFGFLGF</sequence>
<dbReference type="CDD" id="cd00207">
    <property type="entry name" value="fer2"/>
    <property type="match status" value="1"/>
</dbReference>
<protein>
    <recommendedName>
        <fullName evidence="11">Fumarate reductase iron-sulfur subunit</fullName>
        <ecNumber evidence="11">1.3.5.1</ecNumber>
    </recommendedName>
</protein>
<dbReference type="InParanoid" id="O66892"/>
<evidence type="ECO:0000259" key="13">
    <source>
        <dbReference type="PROSITE" id="PS51379"/>
    </source>
</evidence>
<keyword evidence="5 11" id="KW-0001">2Fe-2S</keyword>
<keyword evidence="15" id="KW-1185">Reference proteome</keyword>
<dbReference type="EMBL" id="AE000657">
    <property type="protein sequence ID" value="AAC06846.1"/>
    <property type="molecule type" value="Genomic_DNA"/>
</dbReference>
<dbReference type="KEGG" id="aae:aq_655"/>
<keyword evidence="10 11" id="KW-0003">3Fe-4S</keyword>
<keyword evidence="4" id="KW-0816">Tricarboxylic acid cycle</keyword>
<keyword evidence="9 11" id="KW-0411">Iron-sulfur</keyword>
<reference evidence="14 15" key="1">
    <citation type="journal article" date="1998" name="Nature">
        <title>The complete genome of the hyperthermophilic bacterium Aquifex aeolicus.</title>
        <authorList>
            <person name="Deckert G."/>
            <person name="Warren P.V."/>
            <person name="Gaasterland T."/>
            <person name="Young W.G."/>
            <person name="Lenox A.L."/>
            <person name="Graham D.E."/>
            <person name="Overbeek R."/>
            <person name="Snead M.A."/>
            <person name="Keller M."/>
            <person name="Aujay M."/>
            <person name="Huber R."/>
            <person name="Feldman R.A."/>
            <person name="Short J.M."/>
            <person name="Olson G.J."/>
            <person name="Swanson R.V."/>
        </authorList>
    </citation>
    <scope>NUCLEOTIDE SEQUENCE [LARGE SCALE GENOMIC DNA]</scope>
    <source>
        <strain evidence="14 15">VF5</strain>
    </source>
</reference>
<dbReference type="InterPro" id="IPR001041">
    <property type="entry name" value="2Fe-2S_ferredoxin-type"/>
</dbReference>
<dbReference type="eggNOG" id="COG0479">
    <property type="taxonomic scope" value="Bacteria"/>
</dbReference>
<evidence type="ECO:0000256" key="9">
    <source>
        <dbReference type="ARBA" id="ARBA00023014"/>
    </source>
</evidence>
<dbReference type="PROSITE" id="PS00197">
    <property type="entry name" value="2FE2S_FER_1"/>
    <property type="match status" value="1"/>
</dbReference>
<evidence type="ECO:0000256" key="11">
    <source>
        <dbReference type="RuleBase" id="RU361237"/>
    </source>
</evidence>
<dbReference type="EnsemblBacteria" id="AAC06846">
    <property type="protein sequence ID" value="AAC06846"/>
    <property type="gene ID" value="aq_655"/>
</dbReference>
<evidence type="ECO:0000256" key="6">
    <source>
        <dbReference type="ARBA" id="ARBA00022723"/>
    </source>
</evidence>
<dbReference type="InterPro" id="IPR004489">
    <property type="entry name" value="Succ_DH/fum_Rdtase_Fe-S"/>
</dbReference>
<comment type="cofactor">
    <cofactor evidence="11">
        <name>[4Fe-4S] cluster</name>
        <dbReference type="ChEBI" id="CHEBI:49883"/>
    </cofactor>
    <text evidence="11">Binds 1 [4Fe-4S] cluster.</text>
</comment>
<comment type="cofactor">
    <cofactor evidence="11">
        <name>[3Fe-4S] cluster</name>
        <dbReference type="ChEBI" id="CHEBI:21137"/>
    </cofactor>
    <text evidence="11">Binds 1 [3Fe-4S] cluster.</text>
</comment>
<feature type="domain" description="4Fe-4S ferredoxin-type" evidence="13">
    <location>
        <begin position="176"/>
        <end position="206"/>
    </location>
</feature>
<dbReference type="InterPro" id="IPR050573">
    <property type="entry name" value="SDH/FRD_Iron-Sulfur"/>
</dbReference>
<comment type="similarity">
    <text evidence="2 11">Belongs to the succinate dehydrogenase/fumarate reductase iron-sulfur protein family.</text>
</comment>
<comment type="catalytic activity">
    <reaction evidence="11">
        <text>a menaquinone + succinate = a menaquinol + fumarate</text>
        <dbReference type="Rhea" id="RHEA:27834"/>
        <dbReference type="Rhea" id="RHEA-COMP:9537"/>
        <dbReference type="Rhea" id="RHEA-COMP:9539"/>
        <dbReference type="ChEBI" id="CHEBI:16374"/>
        <dbReference type="ChEBI" id="CHEBI:18151"/>
        <dbReference type="ChEBI" id="CHEBI:29806"/>
        <dbReference type="ChEBI" id="CHEBI:30031"/>
        <dbReference type="EC" id="1.3.5.1"/>
    </reaction>
</comment>
<keyword evidence="3 11" id="KW-0004">4Fe-4S</keyword>
<dbReference type="InterPro" id="IPR012675">
    <property type="entry name" value="Beta-grasp_dom_sf"/>
</dbReference>
<dbReference type="GO" id="GO:0022904">
    <property type="term" value="P:respiratory electron transport chain"/>
    <property type="evidence" value="ECO:0000318"/>
    <property type="project" value="GO_Central"/>
</dbReference>
<dbReference type="PROSITE" id="PS00198">
    <property type="entry name" value="4FE4S_FER_1"/>
    <property type="match status" value="2"/>
</dbReference>